<name>A0A0B2VJE2_TOXCA</name>
<reference evidence="4 5" key="1">
    <citation type="submission" date="2014-11" db="EMBL/GenBank/DDBJ databases">
        <title>Genetic blueprint of the zoonotic pathogen Toxocara canis.</title>
        <authorList>
            <person name="Zhu X.-Q."/>
            <person name="Korhonen P.K."/>
            <person name="Cai H."/>
            <person name="Young N.D."/>
            <person name="Nejsum P."/>
            <person name="von Samson-Himmelstjerna G."/>
            <person name="Boag P.R."/>
            <person name="Tan P."/>
            <person name="Li Q."/>
            <person name="Min J."/>
            <person name="Yang Y."/>
            <person name="Wang X."/>
            <person name="Fang X."/>
            <person name="Hall R.S."/>
            <person name="Hofmann A."/>
            <person name="Sternberg P.W."/>
            <person name="Jex A.R."/>
            <person name="Gasser R.B."/>
        </authorList>
    </citation>
    <scope>NUCLEOTIDE SEQUENCE [LARGE SCALE GENOMIC DNA]</scope>
    <source>
        <strain evidence="4">PN_DK_2014</strain>
    </source>
</reference>
<dbReference type="PANTHER" id="PTHR11161:SF65">
    <property type="entry name" value="NOSE RESISTANT TO FLUOXETINE PROTEIN 6"/>
    <property type="match status" value="1"/>
</dbReference>
<dbReference type="Pfam" id="PF20146">
    <property type="entry name" value="NRF"/>
    <property type="match status" value="1"/>
</dbReference>
<feature type="transmembrane region" description="Helical" evidence="2">
    <location>
        <begin position="766"/>
        <end position="791"/>
    </location>
</feature>
<dbReference type="InterPro" id="IPR052728">
    <property type="entry name" value="O2_lipid_transport_reg"/>
</dbReference>
<dbReference type="STRING" id="6265.A0A0B2VJE2"/>
<dbReference type="SMART" id="SM00703">
    <property type="entry name" value="NRF"/>
    <property type="match status" value="1"/>
</dbReference>
<gene>
    <name evidence="4" type="primary">nrf-6</name>
    <name evidence="4" type="ORF">Tcan_09032</name>
</gene>
<feature type="domain" description="Nose resistant-to-fluoxetine protein N-terminal" evidence="3">
    <location>
        <begin position="248"/>
        <end position="432"/>
    </location>
</feature>
<accession>A0A0B2VJE2</accession>
<keyword evidence="2" id="KW-0812">Transmembrane</keyword>
<dbReference type="InterPro" id="IPR006621">
    <property type="entry name" value="Nose-resist-to-fluoxetine_N"/>
</dbReference>
<feature type="transmembrane region" description="Helical" evidence="2">
    <location>
        <begin position="837"/>
        <end position="855"/>
    </location>
</feature>
<protein>
    <submittedName>
        <fullName evidence="4">Nose resistant to fluoxetine protein 6</fullName>
    </submittedName>
</protein>
<feature type="transmembrane region" description="Helical" evidence="2">
    <location>
        <begin position="709"/>
        <end position="728"/>
    </location>
</feature>
<dbReference type="OrthoDB" id="118951at2759"/>
<feature type="region of interest" description="Disordered" evidence="1">
    <location>
        <begin position="74"/>
        <end position="94"/>
    </location>
</feature>
<keyword evidence="5" id="KW-1185">Reference proteome</keyword>
<proteinExistence type="predicted"/>
<feature type="transmembrane region" description="Helical" evidence="2">
    <location>
        <begin position="803"/>
        <end position="825"/>
    </location>
</feature>
<feature type="transmembrane region" description="Helical" evidence="2">
    <location>
        <begin position="450"/>
        <end position="471"/>
    </location>
</feature>
<feature type="transmembrane region" description="Helical" evidence="2">
    <location>
        <begin position="525"/>
        <end position="545"/>
    </location>
</feature>
<dbReference type="AlphaFoldDB" id="A0A0B2VJE2"/>
<dbReference type="OMA" id="DENCKRS"/>
<keyword evidence="2" id="KW-0472">Membrane</keyword>
<evidence type="ECO:0000313" key="5">
    <source>
        <dbReference type="Proteomes" id="UP000031036"/>
    </source>
</evidence>
<dbReference type="PANTHER" id="PTHR11161">
    <property type="entry name" value="O-ACYLTRANSFERASE"/>
    <property type="match status" value="1"/>
</dbReference>
<comment type="caution">
    <text evidence="4">The sequence shown here is derived from an EMBL/GenBank/DDBJ whole genome shotgun (WGS) entry which is preliminary data.</text>
</comment>
<feature type="transmembrane region" description="Helical" evidence="2">
    <location>
        <begin position="614"/>
        <end position="634"/>
    </location>
</feature>
<sequence>MLHHCLCATIYIFTVYGDNRFLKRNHQQNYPYSLSEGSIELMRRNDEMAESYHRIVADSDVNLASSVHEDVSRDFGRFTEQSDEASEDGDGSSFKTSAEMLRRISDIRLNQFAISNLTVKDFEVLARQPGQRTSLALKQSARNLVRRNRRNSDRSMEDESQSATDDLDWSPRFSEAEPGETGDNSVLAGMIAEFMADSQVQLVVDLDLFKSLFADPGDRFESTVKTGDDSFVRHLLSSLEPLKEYDVSAPCLADIAHFLWSSIEYARSVRESYCSNCSCDGRAHDTTKHQWIFNVVDALGKVPAGILGGNNLWIGSWSACRRISVVKNRQGQKWSGQYCMARFQPFNRDNPFKNIGSSKIMDPAAHCRPSSAVRSNVTNDEDDDSKCFNLIPLLNYGICTPDSCTAYDTKKIIDFIYKSAEALMERQVVCNVDIVCRNNLPESQMSHDKFSMIVLFFLIIIVILMAFGTLYDCIVYQKELIETDEQKTFYEQQNWFVKVLLAFSVYTNGKFVLRTDKGTKQIHCLHGTRVLSMFWIILGHTYYYIVASLTVDNLLPSMIAFPQKFLNLIIVQAPLAVDSFFYLSGMLTSYLFMEKFKVEAAKGKSIFSADMWSLFYIHRYIRCGFRLLLFILVANGQNFYDENCKRSSIIGIAACIAVIVASSVVHLVVILAHDYPPAPLLTAHLQIVKELETYWPDVYVKPYIRCPPYLIGLLVGFALHKFGLHPVFPKWKIALGWAISTIFGIGSVFGLYDYARTGEISEWMRVGYVLFGRNGYALSLAWVTFACATGYGGPINSLLSWRAWIPLSRITFCAYLIHPILLQIYNFSRPHPFHFTTVYQMFYLFAVAVVMAYFTGFFLSLAFEVPVSILETLAVNRIMAKLRGPRRKKMMCDSDGATTSANRVEVKLLLGEANEKQSSDSKCQQNGSLES</sequence>
<dbReference type="EMBL" id="JPKZ01001580">
    <property type="protein sequence ID" value="KHN81140.1"/>
    <property type="molecule type" value="Genomic_DNA"/>
</dbReference>
<feature type="region of interest" description="Disordered" evidence="1">
    <location>
        <begin position="140"/>
        <end position="181"/>
    </location>
</feature>
<feature type="transmembrane region" description="Helical" evidence="2">
    <location>
        <begin position="565"/>
        <end position="593"/>
    </location>
</feature>
<evidence type="ECO:0000313" key="4">
    <source>
        <dbReference type="EMBL" id="KHN81140.1"/>
    </source>
</evidence>
<evidence type="ECO:0000256" key="1">
    <source>
        <dbReference type="SAM" id="MobiDB-lite"/>
    </source>
</evidence>
<organism evidence="4 5">
    <name type="scientific">Toxocara canis</name>
    <name type="common">Canine roundworm</name>
    <dbReference type="NCBI Taxonomy" id="6265"/>
    <lineage>
        <taxon>Eukaryota</taxon>
        <taxon>Metazoa</taxon>
        <taxon>Ecdysozoa</taxon>
        <taxon>Nematoda</taxon>
        <taxon>Chromadorea</taxon>
        <taxon>Rhabditida</taxon>
        <taxon>Spirurina</taxon>
        <taxon>Ascaridomorpha</taxon>
        <taxon>Ascaridoidea</taxon>
        <taxon>Toxocaridae</taxon>
        <taxon>Toxocara</taxon>
    </lineage>
</organism>
<keyword evidence="2" id="KW-1133">Transmembrane helix</keyword>
<feature type="compositionally biased region" description="Acidic residues" evidence="1">
    <location>
        <begin position="158"/>
        <end position="168"/>
    </location>
</feature>
<feature type="compositionally biased region" description="Acidic residues" evidence="1">
    <location>
        <begin position="81"/>
        <end position="90"/>
    </location>
</feature>
<dbReference type="Proteomes" id="UP000031036">
    <property type="component" value="Unassembled WGS sequence"/>
</dbReference>
<evidence type="ECO:0000256" key="2">
    <source>
        <dbReference type="SAM" id="Phobius"/>
    </source>
</evidence>
<feature type="transmembrane region" description="Helical" evidence="2">
    <location>
        <begin position="649"/>
        <end position="672"/>
    </location>
</feature>
<evidence type="ECO:0000259" key="3">
    <source>
        <dbReference type="SMART" id="SM00703"/>
    </source>
</evidence>
<feature type="transmembrane region" description="Helical" evidence="2">
    <location>
        <begin position="734"/>
        <end position="754"/>
    </location>
</feature>